<evidence type="ECO:0000256" key="5">
    <source>
        <dbReference type="ARBA" id="ARBA00023849"/>
    </source>
</evidence>
<dbReference type="PANTHER" id="PTHR28630">
    <property type="match status" value="1"/>
</dbReference>
<dbReference type="InterPro" id="IPR032801">
    <property type="entry name" value="PXL2A/B/C"/>
</dbReference>
<dbReference type="EMBL" id="JAUIZM010000010">
    <property type="protein sequence ID" value="KAK1361963.1"/>
    <property type="molecule type" value="Genomic_DNA"/>
</dbReference>
<dbReference type="GO" id="GO:0005737">
    <property type="term" value="C:cytoplasm"/>
    <property type="evidence" value="ECO:0007669"/>
    <property type="project" value="UniProtKB-SubCell"/>
</dbReference>
<keyword evidence="9" id="KW-1185">Reference proteome</keyword>
<gene>
    <name evidence="8" type="ORF">POM88_046437</name>
</gene>
<dbReference type="AlphaFoldDB" id="A0AAD8H993"/>
<protein>
    <recommendedName>
        <fullName evidence="5">Peroxiredoxin-like 2A</fullName>
    </recommendedName>
    <alternativeName>
        <fullName evidence="7">Peroxiredoxin-like 2 activated in M-CSF stimulated monocytes</fullName>
    </alternativeName>
    <alternativeName>
        <fullName evidence="6">Redox-regulatory protein FAM213A</fullName>
    </alternativeName>
</protein>
<reference evidence="8" key="1">
    <citation type="submission" date="2023-02" db="EMBL/GenBank/DDBJ databases">
        <title>Genome of toxic invasive species Heracleum sosnowskyi carries increased number of genes despite the absence of recent whole-genome duplications.</title>
        <authorList>
            <person name="Schelkunov M."/>
            <person name="Shtratnikova V."/>
            <person name="Makarenko M."/>
            <person name="Klepikova A."/>
            <person name="Omelchenko D."/>
            <person name="Novikova G."/>
            <person name="Obukhova E."/>
            <person name="Bogdanov V."/>
            <person name="Penin A."/>
            <person name="Logacheva M."/>
        </authorList>
    </citation>
    <scope>NUCLEOTIDE SEQUENCE</scope>
    <source>
        <strain evidence="8">Hsosn_3</strain>
        <tissue evidence="8">Leaf</tissue>
    </source>
</reference>
<dbReference type="Proteomes" id="UP001237642">
    <property type="component" value="Unassembled WGS sequence"/>
</dbReference>
<name>A0AAD8H993_9APIA</name>
<keyword evidence="2" id="KW-0963">Cytoplasm</keyword>
<evidence type="ECO:0000256" key="1">
    <source>
        <dbReference type="ARBA" id="ARBA00004496"/>
    </source>
</evidence>
<evidence type="ECO:0000256" key="3">
    <source>
        <dbReference type="ARBA" id="ARBA00023284"/>
    </source>
</evidence>
<sequence length="424" mass="47311">MASTSIEDFVGNGSLKEMLLKLFEEGWDDVLTLKVMSLEDMADINMTREQKDALEIRSYLHDHSLMQYGDKLEASGKCLPELLNLDPAELSSQFGMKRGHIARFTNRTSECSENPSPASITLPASQREIPSTKNSNYRRELMSASSRKLQSVRRAPLKSNSIAYGATTPKSLSDFKLKDDHVFKGIVAAMPEEPRGCGCVLSPSIAKNVAPYSTIHNISVQKLTPEYKNGMEHLIKKKTPPMKASELWCHKPAVLLCIRRPGCIMCRAEAHKINVSKPIFDALGIQLYAVVQEQIESEVKDFWPRYWSGAVILDKNREFFKALGGGNLMKDNFVSGFLFNPRAIANYKRAKAMGLEHNYRGEGDIKGGLFIVGKGKSGIAYQFIERNFGDWAPLAEVIGICTQLQNQQQNLGESCKSSQEYSVT</sequence>
<reference evidence="8" key="2">
    <citation type="submission" date="2023-05" db="EMBL/GenBank/DDBJ databases">
        <authorList>
            <person name="Schelkunov M.I."/>
        </authorList>
    </citation>
    <scope>NUCLEOTIDE SEQUENCE</scope>
    <source>
        <strain evidence="8">Hsosn_3</strain>
        <tissue evidence="8">Leaf</tissue>
    </source>
</reference>
<evidence type="ECO:0000256" key="2">
    <source>
        <dbReference type="ARBA" id="ARBA00022490"/>
    </source>
</evidence>
<evidence type="ECO:0000256" key="7">
    <source>
        <dbReference type="ARBA" id="ARBA00032129"/>
    </source>
</evidence>
<keyword evidence="3" id="KW-0676">Redox-active center</keyword>
<dbReference type="PANTHER" id="PTHR28630:SF31">
    <property type="entry name" value="PEROXIREDOXIN-LIKE 2A"/>
    <property type="match status" value="1"/>
</dbReference>
<proteinExistence type="inferred from homology"/>
<comment type="caution">
    <text evidence="8">The sequence shown here is derived from an EMBL/GenBank/DDBJ whole genome shotgun (WGS) entry which is preliminary data.</text>
</comment>
<comment type="subcellular location">
    <subcellularLocation>
        <location evidence="1">Cytoplasm</location>
    </subcellularLocation>
</comment>
<comment type="similarity">
    <text evidence="4">Belongs to the peroxiredoxin-like PRXL2 family. PRXL2A subfamily.</text>
</comment>
<dbReference type="Pfam" id="PF13911">
    <property type="entry name" value="AhpC-TSA_2"/>
    <property type="match status" value="1"/>
</dbReference>
<evidence type="ECO:0000256" key="4">
    <source>
        <dbReference type="ARBA" id="ARBA00023787"/>
    </source>
</evidence>
<accession>A0AAD8H993</accession>
<evidence type="ECO:0000313" key="8">
    <source>
        <dbReference type="EMBL" id="KAK1361963.1"/>
    </source>
</evidence>
<organism evidence="8 9">
    <name type="scientific">Heracleum sosnowskyi</name>
    <dbReference type="NCBI Taxonomy" id="360622"/>
    <lineage>
        <taxon>Eukaryota</taxon>
        <taxon>Viridiplantae</taxon>
        <taxon>Streptophyta</taxon>
        <taxon>Embryophyta</taxon>
        <taxon>Tracheophyta</taxon>
        <taxon>Spermatophyta</taxon>
        <taxon>Magnoliopsida</taxon>
        <taxon>eudicotyledons</taxon>
        <taxon>Gunneridae</taxon>
        <taxon>Pentapetalae</taxon>
        <taxon>asterids</taxon>
        <taxon>campanulids</taxon>
        <taxon>Apiales</taxon>
        <taxon>Apiaceae</taxon>
        <taxon>Apioideae</taxon>
        <taxon>apioid superclade</taxon>
        <taxon>Tordylieae</taxon>
        <taxon>Tordyliinae</taxon>
        <taxon>Heracleum</taxon>
    </lineage>
</organism>
<evidence type="ECO:0000313" key="9">
    <source>
        <dbReference type="Proteomes" id="UP001237642"/>
    </source>
</evidence>
<evidence type="ECO:0000256" key="6">
    <source>
        <dbReference type="ARBA" id="ARBA00032058"/>
    </source>
</evidence>